<protein>
    <submittedName>
        <fullName evidence="1">Uncharacterized protein</fullName>
    </submittedName>
</protein>
<accession>A0A6C0KVP8</accession>
<proteinExistence type="predicted"/>
<dbReference type="AlphaFoldDB" id="A0A6C0KVP8"/>
<name>A0A6C0KVP8_9ZZZZ</name>
<evidence type="ECO:0000313" key="1">
    <source>
        <dbReference type="EMBL" id="QHU20760.1"/>
    </source>
</evidence>
<dbReference type="EMBL" id="MN740972">
    <property type="protein sequence ID" value="QHU20760.1"/>
    <property type="molecule type" value="Genomic_DNA"/>
</dbReference>
<reference evidence="1" key="1">
    <citation type="journal article" date="2020" name="Nature">
        <title>Giant virus diversity and host interactions through global metagenomics.</title>
        <authorList>
            <person name="Schulz F."/>
            <person name="Roux S."/>
            <person name="Paez-Espino D."/>
            <person name="Jungbluth S."/>
            <person name="Walsh D.A."/>
            <person name="Denef V.J."/>
            <person name="McMahon K.D."/>
            <person name="Konstantinidis K.T."/>
            <person name="Eloe-Fadrosh E.A."/>
            <person name="Kyrpides N.C."/>
            <person name="Woyke T."/>
        </authorList>
    </citation>
    <scope>NUCLEOTIDE SEQUENCE</scope>
    <source>
        <strain evidence="1">GVMAG-S-3300013093-109</strain>
    </source>
</reference>
<organism evidence="1">
    <name type="scientific">viral metagenome</name>
    <dbReference type="NCBI Taxonomy" id="1070528"/>
    <lineage>
        <taxon>unclassified sequences</taxon>
        <taxon>metagenomes</taxon>
        <taxon>organismal metagenomes</taxon>
    </lineage>
</organism>
<sequence>MERHGRQESDPRAASKKPAQYCFYHALHNLDLHSFHRMKQNDDQVLQGFLQDDLVYMSL</sequence>